<dbReference type="SUPFAM" id="SSF109604">
    <property type="entry name" value="HD-domain/PDEase-like"/>
    <property type="match status" value="1"/>
</dbReference>
<dbReference type="InterPro" id="IPR013976">
    <property type="entry name" value="HDOD"/>
</dbReference>
<accession>A0ABS5TVA5</accession>
<protein>
    <submittedName>
        <fullName evidence="2">HDOD domain-containing protein</fullName>
    </submittedName>
</protein>
<evidence type="ECO:0000259" key="1">
    <source>
        <dbReference type="PROSITE" id="PS51833"/>
    </source>
</evidence>
<dbReference type="Pfam" id="PF08668">
    <property type="entry name" value="HDOD"/>
    <property type="match status" value="1"/>
</dbReference>
<proteinExistence type="predicted"/>
<dbReference type="Gene3D" id="1.10.3210.10">
    <property type="entry name" value="Hypothetical protein af1432"/>
    <property type="match status" value="1"/>
</dbReference>
<dbReference type="PROSITE" id="PS51833">
    <property type="entry name" value="HDOD"/>
    <property type="match status" value="1"/>
</dbReference>
<organism evidence="2 3">
    <name type="scientific">Cellulomonas fulva</name>
    <dbReference type="NCBI Taxonomy" id="2835530"/>
    <lineage>
        <taxon>Bacteria</taxon>
        <taxon>Bacillati</taxon>
        <taxon>Actinomycetota</taxon>
        <taxon>Actinomycetes</taxon>
        <taxon>Micrococcales</taxon>
        <taxon>Cellulomonadaceae</taxon>
        <taxon>Cellulomonas</taxon>
    </lineage>
</organism>
<keyword evidence="3" id="KW-1185">Reference proteome</keyword>
<name>A0ABS5TVA5_9CELL</name>
<comment type="caution">
    <text evidence="2">The sequence shown here is derived from an EMBL/GenBank/DDBJ whole genome shotgun (WGS) entry which is preliminary data.</text>
</comment>
<dbReference type="EMBL" id="JAHBOH010000001">
    <property type="protein sequence ID" value="MBT0993092.1"/>
    <property type="molecule type" value="Genomic_DNA"/>
</dbReference>
<sequence length="394" mass="41409">MPAAVIHRQALVHADGSLFGYAVHARVDDDAALLTPTAEDRLVSAAYARVDLAQVVGDRAVVLRATAPMLRGEEELPAAPRSLVVEVPAGWVENEYAEDALVAMRELGFGVALASYTGTLAQRALLPLLDMAKVDLRREDDSLATCVAQLREAGVWSVGLNGDTPHRAARARDLQVDLVQAPLVPRQERGTGRTVTAGEAQHLELVRLLAQDMPDHAQVVRAVSVDPELSLRVLRSVNASTTGIHHHVDSLSRAVALLGPRRLAALVSSVVLSGQPAPVDVLWTVITRALATWRLAGTEVGYTVGLLSGITAALDMSVESVVERSGVSDEVAAALQGEGGPYGPALEAALAHEADDDDAVRAAGYAPAEVARVYFDAMPEALSSAAQMAAPLAA</sequence>
<dbReference type="Proteomes" id="UP000722125">
    <property type="component" value="Unassembled WGS sequence"/>
</dbReference>
<dbReference type="RefSeq" id="WP_214346081.1">
    <property type="nucleotide sequence ID" value="NZ_JAHBOH010000001.1"/>
</dbReference>
<feature type="domain" description="HDOD" evidence="1">
    <location>
        <begin position="195"/>
        <end position="370"/>
    </location>
</feature>
<reference evidence="2 3" key="1">
    <citation type="submission" date="2021-05" db="EMBL/GenBank/DDBJ databases">
        <title>Description of Cellulomonas sp. DKR-3 sp. nov.</title>
        <authorList>
            <person name="Dahal R.H."/>
            <person name="Chaudhary D.K."/>
        </authorList>
    </citation>
    <scope>NUCLEOTIDE SEQUENCE [LARGE SCALE GENOMIC DNA]</scope>
    <source>
        <strain evidence="2 3">DKR-3</strain>
    </source>
</reference>
<gene>
    <name evidence="2" type="ORF">KIN34_02135</name>
</gene>
<evidence type="ECO:0000313" key="3">
    <source>
        <dbReference type="Proteomes" id="UP000722125"/>
    </source>
</evidence>
<evidence type="ECO:0000313" key="2">
    <source>
        <dbReference type="EMBL" id="MBT0993092.1"/>
    </source>
</evidence>